<dbReference type="EMBL" id="JBANRG010000131">
    <property type="protein sequence ID" value="KAK7434145.1"/>
    <property type="molecule type" value="Genomic_DNA"/>
</dbReference>
<sequence length="53" mass="5746">MVLLDVLAMKKELVLGAYVAAAAPPRPKIQTGDAPPQRTQVDKKVNGLRTEMD</sequence>
<comment type="caution">
    <text evidence="2">The sequence shown here is derived from an EMBL/GenBank/DDBJ whole genome shotgun (WGS) entry which is preliminary data.</text>
</comment>
<reference evidence="2 3" key="1">
    <citation type="submission" date="2024-01" db="EMBL/GenBank/DDBJ databases">
        <title>A draft genome for the cacao thread blight pathogen Marasmiellus scandens.</title>
        <authorList>
            <person name="Baruah I.K."/>
            <person name="Leung J."/>
            <person name="Bukari Y."/>
            <person name="Amoako-Attah I."/>
            <person name="Meinhardt L.W."/>
            <person name="Bailey B.A."/>
            <person name="Cohen S.P."/>
        </authorList>
    </citation>
    <scope>NUCLEOTIDE SEQUENCE [LARGE SCALE GENOMIC DNA]</scope>
    <source>
        <strain evidence="2 3">GH-19</strain>
    </source>
</reference>
<protein>
    <submittedName>
        <fullName evidence="2">Uncharacterized protein</fullName>
    </submittedName>
</protein>
<evidence type="ECO:0000313" key="3">
    <source>
        <dbReference type="Proteomes" id="UP001498398"/>
    </source>
</evidence>
<proteinExistence type="predicted"/>
<accession>A0ABR1ILT5</accession>
<organism evidence="2 3">
    <name type="scientific">Marasmiellus scandens</name>
    <dbReference type="NCBI Taxonomy" id="2682957"/>
    <lineage>
        <taxon>Eukaryota</taxon>
        <taxon>Fungi</taxon>
        <taxon>Dikarya</taxon>
        <taxon>Basidiomycota</taxon>
        <taxon>Agaricomycotina</taxon>
        <taxon>Agaricomycetes</taxon>
        <taxon>Agaricomycetidae</taxon>
        <taxon>Agaricales</taxon>
        <taxon>Marasmiineae</taxon>
        <taxon>Omphalotaceae</taxon>
        <taxon>Marasmiellus</taxon>
    </lineage>
</organism>
<evidence type="ECO:0000256" key="1">
    <source>
        <dbReference type="SAM" id="MobiDB-lite"/>
    </source>
</evidence>
<gene>
    <name evidence="2" type="ORF">VKT23_020371</name>
</gene>
<dbReference type="Proteomes" id="UP001498398">
    <property type="component" value="Unassembled WGS sequence"/>
</dbReference>
<evidence type="ECO:0000313" key="2">
    <source>
        <dbReference type="EMBL" id="KAK7434145.1"/>
    </source>
</evidence>
<feature type="compositionally biased region" description="Basic and acidic residues" evidence="1">
    <location>
        <begin position="40"/>
        <end position="53"/>
    </location>
</feature>
<keyword evidence="3" id="KW-1185">Reference proteome</keyword>
<feature type="region of interest" description="Disordered" evidence="1">
    <location>
        <begin position="25"/>
        <end position="53"/>
    </location>
</feature>
<name>A0ABR1ILT5_9AGAR</name>